<keyword evidence="3" id="KW-1185">Reference proteome</keyword>
<dbReference type="Proteomes" id="UP000646365">
    <property type="component" value="Unassembled WGS sequence"/>
</dbReference>
<dbReference type="Gene3D" id="3.30.450.180">
    <property type="match status" value="1"/>
</dbReference>
<reference evidence="2" key="2">
    <citation type="submission" date="2020-09" db="EMBL/GenBank/DDBJ databases">
        <authorList>
            <person name="Sun Q."/>
            <person name="Zhou Y."/>
        </authorList>
    </citation>
    <scope>NUCLEOTIDE SEQUENCE</scope>
    <source>
        <strain evidence="2">CGMCC 1.15725</strain>
    </source>
</reference>
<organism evidence="2 3">
    <name type="scientific">Aliidongia dinghuensis</name>
    <dbReference type="NCBI Taxonomy" id="1867774"/>
    <lineage>
        <taxon>Bacteria</taxon>
        <taxon>Pseudomonadati</taxon>
        <taxon>Pseudomonadota</taxon>
        <taxon>Alphaproteobacteria</taxon>
        <taxon>Rhodospirillales</taxon>
        <taxon>Dongiaceae</taxon>
        <taxon>Aliidongia</taxon>
    </lineage>
</organism>
<dbReference type="AlphaFoldDB" id="A0A8J2YYW5"/>
<dbReference type="Pfam" id="PF17765">
    <property type="entry name" value="MLTR_LBD"/>
    <property type="match status" value="1"/>
</dbReference>
<evidence type="ECO:0000313" key="2">
    <source>
        <dbReference type="EMBL" id="GGF38224.1"/>
    </source>
</evidence>
<proteinExistence type="predicted"/>
<dbReference type="InterPro" id="IPR041413">
    <property type="entry name" value="MLTR_LBD"/>
</dbReference>
<dbReference type="CDD" id="cd00093">
    <property type="entry name" value="HTH_XRE"/>
    <property type="match status" value="1"/>
</dbReference>
<dbReference type="Gene3D" id="1.10.260.40">
    <property type="entry name" value="lambda repressor-like DNA-binding domains"/>
    <property type="match status" value="1"/>
</dbReference>
<dbReference type="SMART" id="SM00530">
    <property type="entry name" value="HTH_XRE"/>
    <property type="match status" value="1"/>
</dbReference>
<feature type="domain" description="HTH cro/C1-type" evidence="1">
    <location>
        <begin position="30"/>
        <end position="84"/>
    </location>
</feature>
<dbReference type="SUPFAM" id="SSF47413">
    <property type="entry name" value="lambda repressor-like DNA-binding domains"/>
    <property type="match status" value="1"/>
</dbReference>
<dbReference type="PANTHER" id="PTHR35010">
    <property type="entry name" value="BLL4672 PROTEIN-RELATED"/>
    <property type="match status" value="1"/>
</dbReference>
<comment type="caution">
    <text evidence="2">The sequence shown here is derived from an EMBL/GenBank/DDBJ whole genome shotgun (WGS) entry which is preliminary data.</text>
</comment>
<sequence length="293" mass="31806">MDRTAAAAIVAGMSYARASLSAARPVGDHIREWRQRRRLSQLDLACEADISTRHLSFLETGRARPSREMVLHLAERLDIPLRERNLLLVAAGFAPIFAERALDDPALAAARRAVDLVLAGHEPYPALAVDRHWTLVAANAAVGRLLAGVDPAQLAPPLNVLRLSLHPAGLAPRILNLREWRDHLLDRLRRQVELTADPVLVALMDELKAYPVPPAPGPRPANDQDQPGVVVPFRLETAAGPLDLFSTTTIFGTPIDVTLSELAIEAFYPADAASAERLRLLAHSSLPGPSQQG</sequence>
<reference evidence="2" key="1">
    <citation type="journal article" date="2014" name="Int. J. Syst. Evol. Microbiol.">
        <title>Complete genome sequence of Corynebacterium casei LMG S-19264T (=DSM 44701T), isolated from a smear-ripened cheese.</title>
        <authorList>
            <consortium name="US DOE Joint Genome Institute (JGI-PGF)"/>
            <person name="Walter F."/>
            <person name="Albersmeier A."/>
            <person name="Kalinowski J."/>
            <person name="Ruckert C."/>
        </authorList>
    </citation>
    <scope>NUCLEOTIDE SEQUENCE</scope>
    <source>
        <strain evidence="2">CGMCC 1.15725</strain>
    </source>
</reference>
<accession>A0A8J2YYW5</accession>
<dbReference type="EMBL" id="BMJQ01000015">
    <property type="protein sequence ID" value="GGF38224.1"/>
    <property type="molecule type" value="Genomic_DNA"/>
</dbReference>
<evidence type="ECO:0000313" key="3">
    <source>
        <dbReference type="Proteomes" id="UP000646365"/>
    </source>
</evidence>
<dbReference type="InterPro" id="IPR010982">
    <property type="entry name" value="Lambda_DNA-bd_dom_sf"/>
</dbReference>
<gene>
    <name evidence="2" type="ORF">GCM10011611_50740</name>
</gene>
<dbReference type="RefSeq" id="WP_229743946.1">
    <property type="nucleotide sequence ID" value="NZ_BMJQ01000015.1"/>
</dbReference>
<dbReference type="Pfam" id="PF01381">
    <property type="entry name" value="HTH_3"/>
    <property type="match status" value="1"/>
</dbReference>
<dbReference type="InterPro" id="IPR001387">
    <property type="entry name" value="Cro/C1-type_HTH"/>
</dbReference>
<dbReference type="PROSITE" id="PS50943">
    <property type="entry name" value="HTH_CROC1"/>
    <property type="match status" value="1"/>
</dbReference>
<dbReference type="PANTHER" id="PTHR35010:SF4">
    <property type="entry name" value="BLL5781 PROTEIN"/>
    <property type="match status" value="1"/>
</dbReference>
<dbReference type="GO" id="GO:0003677">
    <property type="term" value="F:DNA binding"/>
    <property type="evidence" value="ECO:0007669"/>
    <property type="project" value="InterPro"/>
</dbReference>
<name>A0A8J2YYW5_9PROT</name>
<protein>
    <submittedName>
        <fullName evidence="2">Transcriptional regulator</fullName>
    </submittedName>
</protein>
<evidence type="ECO:0000259" key="1">
    <source>
        <dbReference type="PROSITE" id="PS50943"/>
    </source>
</evidence>